<dbReference type="FunFam" id="3.40.50.300:FF:000010">
    <property type="entry name" value="Chaperone clpB 1, putative"/>
    <property type="match status" value="1"/>
</dbReference>
<dbReference type="FunFam" id="3.40.50.300:FF:000025">
    <property type="entry name" value="ATP-dependent Clp protease subunit"/>
    <property type="match status" value="1"/>
</dbReference>
<dbReference type="GO" id="GO:0016887">
    <property type="term" value="F:ATP hydrolysis activity"/>
    <property type="evidence" value="ECO:0007669"/>
    <property type="project" value="InterPro"/>
</dbReference>
<dbReference type="InterPro" id="IPR018368">
    <property type="entry name" value="ClpA/B_CS1"/>
</dbReference>
<evidence type="ECO:0000256" key="7">
    <source>
        <dbReference type="RuleBase" id="RU004432"/>
    </source>
</evidence>
<dbReference type="InterPro" id="IPR019489">
    <property type="entry name" value="Clp_ATPase_C"/>
</dbReference>
<protein>
    <submittedName>
        <fullName evidence="9">ATP-dependent Clp protease, ATP-binding subunit ClpA</fullName>
    </submittedName>
</protein>
<dbReference type="Pfam" id="PF02861">
    <property type="entry name" value="Clp_N"/>
    <property type="match status" value="1"/>
</dbReference>
<dbReference type="PRINTS" id="PR00300">
    <property type="entry name" value="CLPPROTEASEA"/>
</dbReference>
<feature type="domain" description="Clp R" evidence="8">
    <location>
        <begin position="1"/>
        <end position="147"/>
    </location>
</feature>
<dbReference type="GO" id="GO:0006508">
    <property type="term" value="P:proteolysis"/>
    <property type="evidence" value="ECO:0007669"/>
    <property type="project" value="UniProtKB-KW"/>
</dbReference>
<comment type="similarity">
    <text evidence="1 7">Belongs to the ClpA/ClpB family.</text>
</comment>
<gene>
    <name evidence="9" type="ORF">L196_08474</name>
</gene>
<name>A0AB33Z0X8_9GAMM</name>
<keyword evidence="4 7" id="KW-0067">ATP-binding</keyword>
<keyword evidence="9" id="KW-0378">Hydrolase</keyword>
<dbReference type="GO" id="GO:0005737">
    <property type="term" value="C:cytoplasm"/>
    <property type="evidence" value="ECO:0007669"/>
    <property type="project" value="TreeGrafter"/>
</dbReference>
<dbReference type="Pfam" id="PF10431">
    <property type="entry name" value="ClpB_D2-small"/>
    <property type="match status" value="1"/>
</dbReference>
<dbReference type="Pfam" id="PF07724">
    <property type="entry name" value="AAA_2"/>
    <property type="match status" value="1"/>
</dbReference>
<dbReference type="Gene3D" id="1.10.8.60">
    <property type="match status" value="2"/>
</dbReference>
<comment type="caution">
    <text evidence="9">The sequence shown here is derived from an EMBL/GenBank/DDBJ whole genome shotgun (WGS) entry which is preliminary data.</text>
</comment>
<dbReference type="NCBIfam" id="TIGR02639">
    <property type="entry name" value="ClpA"/>
    <property type="match status" value="1"/>
</dbReference>
<dbReference type="SUPFAM" id="SSF52540">
    <property type="entry name" value="P-loop containing nucleoside triphosphate hydrolases"/>
    <property type="match status" value="2"/>
</dbReference>
<sequence length="754" mass="84252">MLNKELEQSLNDAFKQAHEKRHEFITVEHLLLAMMSNKSACEVFEASGGNVEAMTSDLEAYLEESTPIIPSDVERETQPTLGFQRVLQRAVFHVQSSGKKEVTGANVLVAIFSEQDSQAVYLMSRQNVTRLDVVNFISHGIARIEEDDMSDFEEVPASEGEEASNDPLTKYAVNLNEQAKLGKIDPLIGREKELERTIQTLCRRRKNNPLLVGEAGVGKTAIAEGLALKIVEGNVPEVLEETTIYSLDMGTLVAGTKYRGDFEKRLKGLVNQLKKQEKSILFIDEIHTIIGAGSASGSVMDASNMIKPALASGELRCIGSTTYKEFRGIFEKDHALARRFQKIDVNEPSVDDTIRILKGLKPRYEEHHNIEYSAESIETAAKLADRYLNDRFLPDKAIDVIDEAGAKQRLLPEADRPPVILTSDIEKIIAQIARIPEKSISSQDKDKLKDLARHLKMVVFGQDEAIEKLSDAVILSRAGLGQEERTIGSFLFAGPTGVGKTEVTNQLAKIMGVDLIRFDMSEYMERHTVSRLIGSPPGYVGYDQGGLLTEEVNKHPYAILLLDEIEKAHPDIFNLLLQIMDHGTLTDNNGRKADFRNIMLVMTTNAGAQEASRASIGFTEQEHSSDSMQVIEKSFSPEFRNRLDAVVQFKSLDEDTIIHVVDKFIFELESQLHDKNVSLTLEPEARSWLAKKGYDPKMGARPMERTVQEHIKKPLANELLFGRLTNGGTVKVYVKDNKIDFIITEATKDLIEQR</sequence>
<dbReference type="InterPro" id="IPR003593">
    <property type="entry name" value="AAA+_ATPase"/>
</dbReference>
<accession>A0AB33Z0X8</accession>
<dbReference type="SMART" id="SM00382">
    <property type="entry name" value="AAA"/>
    <property type="match status" value="2"/>
</dbReference>
<dbReference type="PANTHER" id="PTHR11638:SF111">
    <property type="entry name" value="ATP-DEPENDENT CLP PROTEASE ATP-BINDING SUBUNIT CLPA"/>
    <property type="match status" value="1"/>
</dbReference>
<evidence type="ECO:0000256" key="4">
    <source>
        <dbReference type="ARBA" id="ARBA00022840"/>
    </source>
</evidence>
<dbReference type="Proteomes" id="UP000015462">
    <property type="component" value="Unassembled WGS sequence"/>
</dbReference>
<dbReference type="InterPro" id="IPR003959">
    <property type="entry name" value="ATPase_AAA_core"/>
</dbReference>
<dbReference type="InterPro" id="IPR036628">
    <property type="entry name" value="Clp_N_dom_sf"/>
</dbReference>
<dbReference type="EMBL" id="ASHL01000007">
    <property type="protein sequence ID" value="EPD12626.1"/>
    <property type="molecule type" value="Genomic_DNA"/>
</dbReference>
<dbReference type="FunFam" id="1.10.8.60:FF:000011">
    <property type="entry name" value="ATP-dependent Clp protease ATP-binding subunit"/>
    <property type="match status" value="1"/>
</dbReference>
<dbReference type="Pfam" id="PF17871">
    <property type="entry name" value="AAA_lid_9"/>
    <property type="match status" value="1"/>
</dbReference>
<evidence type="ECO:0000259" key="8">
    <source>
        <dbReference type="PROSITE" id="PS51903"/>
    </source>
</evidence>
<dbReference type="GO" id="GO:0008233">
    <property type="term" value="F:peptidase activity"/>
    <property type="evidence" value="ECO:0007669"/>
    <property type="project" value="UniProtKB-KW"/>
</dbReference>
<organism evidence="9 10">
    <name type="scientific">Cycloclasticus pugetii</name>
    <dbReference type="NCBI Taxonomy" id="34068"/>
    <lineage>
        <taxon>Bacteria</taxon>
        <taxon>Pseudomonadati</taxon>
        <taxon>Pseudomonadota</taxon>
        <taxon>Gammaproteobacteria</taxon>
        <taxon>Thiotrichales</taxon>
        <taxon>Piscirickettsiaceae</taxon>
        <taxon>Cycloclasticus</taxon>
    </lineage>
</organism>
<keyword evidence="3 7" id="KW-0547">Nucleotide-binding</keyword>
<dbReference type="InterPro" id="IPR004176">
    <property type="entry name" value="Clp_R_N"/>
</dbReference>
<dbReference type="InterPro" id="IPR041546">
    <property type="entry name" value="ClpA/ClpB_AAA_lid"/>
</dbReference>
<reference evidence="9 10" key="1">
    <citation type="journal article" date="2013" name="Genome Announc.">
        <title>Genome Sequence of the Pyrene- and Fluoranthene-Degrading Bacterium Cycloclasticus sp. Strain PY97M.</title>
        <authorList>
            <person name="Cui Z."/>
            <person name="Xu G."/>
            <person name="Li Q."/>
            <person name="Gao W."/>
            <person name="Zheng L."/>
        </authorList>
    </citation>
    <scope>NUCLEOTIDE SEQUENCE [LARGE SCALE GENOMIC DNA]</scope>
    <source>
        <strain evidence="9 10">PY97M</strain>
    </source>
</reference>
<keyword evidence="5 7" id="KW-0143">Chaperone</keyword>
<keyword evidence="9" id="KW-0645">Protease</keyword>
<evidence type="ECO:0000256" key="2">
    <source>
        <dbReference type="ARBA" id="ARBA00022737"/>
    </source>
</evidence>
<dbReference type="InterPro" id="IPR027417">
    <property type="entry name" value="P-loop_NTPase"/>
</dbReference>
<keyword evidence="2 6" id="KW-0677">Repeat</keyword>
<dbReference type="InterPro" id="IPR013461">
    <property type="entry name" value="ClpA"/>
</dbReference>
<dbReference type="PROSITE" id="PS00870">
    <property type="entry name" value="CLPAB_1"/>
    <property type="match status" value="1"/>
</dbReference>
<dbReference type="Gene3D" id="3.40.50.300">
    <property type="entry name" value="P-loop containing nucleotide triphosphate hydrolases"/>
    <property type="match status" value="2"/>
</dbReference>
<dbReference type="CDD" id="cd19499">
    <property type="entry name" value="RecA-like_ClpB_Hsp104-like"/>
    <property type="match status" value="1"/>
</dbReference>
<evidence type="ECO:0000256" key="3">
    <source>
        <dbReference type="ARBA" id="ARBA00022741"/>
    </source>
</evidence>
<dbReference type="PROSITE" id="PS51903">
    <property type="entry name" value="CLP_R"/>
    <property type="match status" value="1"/>
</dbReference>
<proteinExistence type="inferred from homology"/>
<dbReference type="AlphaFoldDB" id="A0AB33Z0X8"/>
<dbReference type="InterPro" id="IPR001270">
    <property type="entry name" value="ClpA/B"/>
</dbReference>
<dbReference type="InterPro" id="IPR028299">
    <property type="entry name" value="ClpA/B_CS2"/>
</dbReference>
<dbReference type="GO" id="GO:0005524">
    <property type="term" value="F:ATP binding"/>
    <property type="evidence" value="ECO:0007669"/>
    <property type="project" value="UniProtKB-KW"/>
</dbReference>
<dbReference type="PROSITE" id="PS00871">
    <property type="entry name" value="CLPAB_2"/>
    <property type="match status" value="1"/>
</dbReference>
<dbReference type="Gene3D" id="1.10.1780.10">
    <property type="entry name" value="Clp, N-terminal domain"/>
    <property type="match status" value="1"/>
</dbReference>
<dbReference type="GO" id="GO:0043335">
    <property type="term" value="P:protein unfolding"/>
    <property type="evidence" value="ECO:0007669"/>
    <property type="project" value="InterPro"/>
</dbReference>
<dbReference type="RefSeq" id="WP_015005970.1">
    <property type="nucleotide sequence ID" value="NZ_FQZJ01000005.1"/>
</dbReference>
<dbReference type="SUPFAM" id="SSF81923">
    <property type="entry name" value="Double Clp-N motif"/>
    <property type="match status" value="1"/>
</dbReference>
<dbReference type="GO" id="GO:0034605">
    <property type="term" value="P:cellular response to heat"/>
    <property type="evidence" value="ECO:0007669"/>
    <property type="project" value="TreeGrafter"/>
</dbReference>
<evidence type="ECO:0000313" key="9">
    <source>
        <dbReference type="EMBL" id="EPD12626.1"/>
    </source>
</evidence>
<dbReference type="SMART" id="SM01086">
    <property type="entry name" value="ClpB_D2-small"/>
    <property type="match status" value="1"/>
</dbReference>
<dbReference type="InterPro" id="IPR050130">
    <property type="entry name" value="ClpA_ClpB"/>
</dbReference>
<evidence type="ECO:0000256" key="6">
    <source>
        <dbReference type="PROSITE-ProRule" id="PRU01251"/>
    </source>
</evidence>
<evidence type="ECO:0000313" key="10">
    <source>
        <dbReference type="Proteomes" id="UP000015462"/>
    </source>
</evidence>
<evidence type="ECO:0000256" key="5">
    <source>
        <dbReference type="ARBA" id="ARBA00023186"/>
    </source>
</evidence>
<keyword evidence="10" id="KW-1185">Reference proteome</keyword>
<dbReference type="CDD" id="cd00009">
    <property type="entry name" value="AAA"/>
    <property type="match status" value="1"/>
</dbReference>
<evidence type="ECO:0000256" key="1">
    <source>
        <dbReference type="ARBA" id="ARBA00008675"/>
    </source>
</evidence>
<dbReference type="Pfam" id="PF00004">
    <property type="entry name" value="AAA"/>
    <property type="match status" value="1"/>
</dbReference>
<dbReference type="PANTHER" id="PTHR11638">
    <property type="entry name" value="ATP-DEPENDENT CLP PROTEASE"/>
    <property type="match status" value="1"/>
</dbReference>